<dbReference type="Proteomes" id="UP000011715">
    <property type="component" value="Unassembled WGS sequence"/>
</dbReference>
<reference evidence="3" key="2">
    <citation type="submission" date="2010-05" db="EMBL/GenBank/DDBJ databases">
        <title>The genome sequence of Magnaporthe poae strain ATCC 64411.</title>
        <authorList>
            <person name="Ma L.-J."/>
            <person name="Dead R."/>
            <person name="Young S."/>
            <person name="Zeng Q."/>
            <person name="Koehrsen M."/>
            <person name="Alvarado L."/>
            <person name="Berlin A."/>
            <person name="Chapman S.B."/>
            <person name="Chen Z."/>
            <person name="Freedman E."/>
            <person name="Gellesch M."/>
            <person name="Goldberg J."/>
            <person name="Griggs A."/>
            <person name="Gujja S."/>
            <person name="Heilman E.R."/>
            <person name="Heiman D."/>
            <person name="Hepburn T."/>
            <person name="Howarth C."/>
            <person name="Jen D."/>
            <person name="Larson L."/>
            <person name="Mehta T."/>
            <person name="Neiman D."/>
            <person name="Pearson M."/>
            <person name="Roberts A."/>
            <person name="Saif S."/>
            <person name="Shea T."/>
            <person name="Shenoy N."/>
            <person name="Sisk P."/>
            <person name="Stolte C."/>
            <person name="Sykes S."/>
            <person name="Walk T."/>
            <person name="White J."/>
            <person name="Yandava C."/>
            <person name="Haas B."/>
            <person name="Nusbaum C."/>
            <person name="Birren B."/>
        </authorList>
    </citation>
    <scope>NUCLEOTIDE SEQUENCE [LARGE SCALE GENOMIC DNA]</scope>
    <source>
        <strain evidence="3">ATCC 64411 / 73-15</strain>
    </source>
</reference>
<dbReference type="eggNOG" id="ENOG502R6X2">
    <property type="taxonomic scope" value="Eukaryota"/>
</dbReference>
<reference evidence="2" key="5">
    <citation type="submission" date="2015-06" db="UniProtKB">
        <authorList>
            <consortium name="EnsemblFungi"/>
        </authorList>
    </citation>
    <scope>IDENTIFICATION</scope>
    <source>
        <strain evidence="2">ATCC 64411</strain>
    </source>
</reference>
<dbReference type="EnsemblFungi" id="MAPG_08853T0">
    <property type="protein sequence ID" value="MAPG_08853T0"/>
    <property type="gene ID" value="MAPG_08853"/>
</dbReference>
<keyword evidence="3" id="KW-1185">Reference proteome</keyword>
<dbReference type="VEuPathDB" id="FungiDB:MAPG_08853"/>
<evidence type="ECO:0000313" key="3">
    <source>
        <dbReference type="Proteomes" id="UP000011715"/>
    </source>
</evidence>
<protein>
    <submittedName>
        <fullName evidence="1 2">Uncharacterized protein</fullName>
    </submittedName>
</protein>
<proteinExistence type="predicted"/>
<name>A0A0C4E8F2_MAGP6</name>
<evidence type="ECO:0000313" key="2">
    <source>
        <dbReference type="EnsemblFungi" id="MAPG_08853T0"/>
    </source>
</evidence>
<dbReference type="AlphaFoldDB" id="A0A0C4E8F2"/>
<reference evidence="1" key="3">
    <citation type="submission" date="2011-03" db="EMBL/GenBank/DDBJ databases">
        <title>Annotation of Magnaporthe poae ATCC 64411.</title>
        <authorList>
            <person name="Ma L.-J."/>
            <person name="Dead R."/>
            <person name="Young S.K."/>
            <person name="Zeng Q."/>
            <person name="Gargeya S."/>
            <person name="Fitzgerald M."/>
            <person name="Haas B."/>
            <person name="Abouelleil A."/>
            <person name="Alvarado L."/>
            <person name="Arachchi H.M."/>
            <person name="Berlin A."/>
            <person name="Brown A."/>
            <person name="Chapman S.B."/>
            <person name="Chen Z."/>
            <person name="Dunbar C."/>
            <person name="Freedman E."/>
            <person name="Gearin G."/>
            <person name="Gellesch M."/>
            <person name="Goldberg J."/>
            <person name="Griggs A."/>
            <person name="Gujja S."/>
            <person name="Heiman D."/>
            <person name="Howarth C."/>
            <person name="Larson L."/>
            <person name="Lui A."/>
            <person name="MacDonald P.J.P."/>
            <person name="Mehta T."/>
            <person name="Montmayeur A."/>
            <person name="Murphy C."/>
            <person name="Neiman D."/>
            <person name="Pearson M."/>
            <person name="Priest M."/>
            <person name="Roberts A."/>
            <person name="Saif S."/>
            <person name="Shea T."/>
            <person name="Shenoy N."/>
            <person name="Sisk P."/>
            <person name="Stolte C."/>
            <person name="Sykes S."/>
            <person name="Yandava C."/>
            <person name="Wortman J."/>
            <person name="Nusbaum C."/>
            <person name="Birren B."/>
        </authorList>
    </citation>
    <scope>NUCLEOTIDE SEQUENCE</scope>
    <source>
        <strain evidence="1">ATCC 64411</strain>
    </source>
</reference>
<gene>
    <name evidence="1" type="ORF">MAPG_08853</name>
</gene>
<dbReference type="EMBL" id="GL876973">
    <property type="protein sequence ID" value="KLU89884.1"/>
    <property type="molecule type" value="Genomic_DNA"/>
</dbReference>
<dbReference type="EMBL" id="ADBL01002158">
    <property type="status" value="NOT_ANNOTATED_CDS"/>
    <property type="molecule type" value="Genomic_DNA"/>
</dbReference>
<evidence type="ECO:0000313" key="1">
    <source>
        <dbReference type="EMBL" id="KLU89884.1"/>
    </source>
</evidence>
<sequence>MPLTAFMDHVRDEMNYHVRTFDVVGPDGTAWSTVGNSFGGLVLKAQTFIDGRKMGLALGRHHRPPRIAAADRRNPEKHRVIEDDCRIQPLSASRSGYSEDDPW</sequence>
<reference evidence="1" key="1">
    <citation type="submission" date="2010-05" db="EMBL/GenBank/DDBJ databases">
        <title>The Genome Sequence of Magnaporthe poae strain ATCC 64411.</title>
        <authorList>
            <consortium name="The Broad Institute Genome Sequencing Platform"/>
            <consortium name="Broad Institute Genome Sequencing Center for Infectious Disease"/>
            <person name="Ma L.-J."/>
            <person name="Dead R."/>
            <person name="Young S."/>
            <person name="Zeng Q."/>
            <person name="Koehrsen M."/>
            <person name="Alvarado L."/>
            <person name="Berlin A."/>
            <person name="Chapman S.B."/>
            <person name="Chen Z."/>
            <person name="Freedman E."/>
            <person name="Gellesch M."/>
            <person name="Goldberg J."/>
            <person name="Griggs A."/>
            <person name="Gujja S."/>
            <person name="Heilman E.R."/>
            <person name="Heiman D."/>
            <person name="Hepburn T."/>
            <person name="Howarth C."/>
            <person name="Jen D."/>
            <person name="Larson L."/>
            <person name="Mehta T."/>
            <person name="Neiman D."/>
            <person name="Pearson M."/>
            <person name="Roberts A."/>
            <person name="Saif S."/>
            <person name="Shea T."/>
            <person name="Shenoy N."/>
            <person name="Sisk P."/>
            <person name="Stolte C."/>
            <person name="Sykes S."/>
            <person name="Walk T."/>
            <person name="White J."/>
            <person name="Yandava C."/>
            <person name="Haas B."/>
            <person name="Nusbaum C."/>
            <person name="Birren B."/>
        </authorList>
    </citation>
    <scope>NUCLEOTIDE SEQUENCE</scope>
    <source>
        <strain evidence="1">ATCC 64411</strain>
    </source>
</reference>
<reference evidence="2" key="4">
    <citation type="journal article" date="2015" name="G3 (Bethesda)">
        <title>Genome sequences of three phytopathogenic species of the Magnaporthaceae family of fungi.</title>
        <authorList>
            <person name="Okagaki L.H."/>
            <person name="Nunes C.C."/>
            <person name="Sailsbery J."/>
            <person name="Clay B."/>
            <person name="Brown D."/>
            <person name="John T."/>
            <person name="Oh Y."/>
            <person name="Young N."/>
            <person name="Fitzgerald M."/>
            <person name="Haas B.J."/>
            <person name="Zeng Q."/>
            <person name="Young S."/>
            <person name="Adiconis X."/>
            <person name="Fan L."/>
            <person name="Levin J.Z."/>
            <person name="Mitchell T.K."/>
            <person name="Okubara P.A."/>
            <person name="Farman M.L."/>
            <person name="Kohn L.M."/>
            <person name="Birren B."/>
            <person name="Ma L.-J."/>
            <person name="Dean R.A."/>
        </authorList>
    </citation>
    <scope>NUCLEOTIDE SEQUENCE</scope>
    <source>
        <strain evidence="2">ATCC 64411 / 73-15</strain>
    </source>
</reference>
<organism evidence="2 3">
    <name type="scientific">Magnaporthiopsis poae (strain ATCC 64411 / 73-15)</name>
    <name type="common">Kentucky bluegrass fungus</name>
    <name type="synonym">Magnaporthe poae</name>
    <dbReference type="NCBI Taxonomy" id="644358"/>
    <lineage>
        <taxon>Eukaryota</taxon>
        <taxon>Fungi</taxon>
        <taxon>Dikarya</taxon>
        <taxon>Ascomycota</taxon>
        <taxon>Pezizomycotina</taxon>
        <taxon>Sordariomycetes</taxon>
        <taxon>Sordariomycetidae</taxon>
        <taxon>Magnaporthales</taxon>
        <taxon>Magnaporthaceae</taxon>
        <taxon>Magnaporthiopsis</taxon>
    </lineage>
</organism>
<accession>A0A0C4E8F2</accession>